<comment type="caution">
    <text evidence="11">The sequence shown here is derived from an EMBL/GenBank/DDBJ whole genome shotgun (WGS) entry which is preliminary data.</text>
</comment>
<dbReference type="Pfam" id="PF14840">
    <property type="entry name" value="DNA_pol3_delt_C"/>
    <property type="match status" value="1"/>
</dbReference>
<dbReference type="SUPFAM" id="SSF52540">
    <property type="entry name" value="P-loop containing nucleoside triphosphate hydrolases"/>
    <property type="match status" value="1"/>
</dbReference>
<comment type="similarity">
    <text evidence="7">Belongs to the DNA polymerase HolA subunit family.</text>
</comment>
<dbReference type="Proteomes" id="UP001268089">
    <property type="component" value="Unassembled WGS sequence"/>
</dbReference>
<dbReference type="InterPro" id="IPR032780">
    <property type="entry name" value="DNA_pol3_delt_C"/>
</dbReference>
<dbReference type="Pfam" id="PF06144">
    <property type="entry name" value="DNA_pol3_delta"/>
    <property type="match status" value="1"/>
</dbReference>
<comment type="catalytic activity">
    <reaction evidence="8">
        <text>DNA(n) + a 2'-deoxyribonucleoside 5'-triphosphate = DNA(n+1) + diphosphate</text>
        <dbReference type="Rhea" id="RHEA:22508"/>
        <dbReference type="Rhea" id="RHEA-COMP:17339"/>
        <dbReference type="Rhea" id="RHEA-COMP:17340"/>
        <dbReference type="ChEBI" id="CHEBI:33019"/>
        <dbReference type="ChEBI" id="CHEBI:61560"/>
        <dbReference type="ChEBI" id="CHEBI:173112"/>
        <dbReference type="EC" id="2.7.7.7"/>
    </reaction>
</comment>
<keyword evidence="3 11" id="KW-0808">Transferase</keyword>
<dbReference type="CDD" id="cd18138">
    <property type="entry name" value="HLD_clamp_pol_III_delta"/>
    <property type="match status" value="1"/>
</dbReference>
<dbReference type="NCBIfam" id="TIGR01128">
    <property type="entry name" value="holA"/>
    <property type="match status" value="1"/>
</dbReference>
<name>A0ABU1ZL67_9BURK</name>
<evidence type="ECO:0000256" key="1">
    <source>
        <dbReference type="ARBA" id="ARBA00012417"/>
    </source>
</evidence>
<dbReference type="SUPFAM" id="SSF48019">
    <property type="entry name" value="post-AAA+ oligomerization domain-like"/>
    <property type="match status" value="1"/>
</dbReference>
<accession>A0ABU1ZL67</accession>
<evidence type="ECO:0000256" key="6">
    <source>
        <dbReference type="ARBA" id="ARBA00022932"/>
    </source>
</evidence>
<dbReference type="InterPro" id="IPR005790">
    <property type="entry name" value="DNA_polIII_delta"/>
</dbReference>
<dbReference type="GO" id="GO:0003887">
    <property type="term" value="F:DNA-directed DNA polymerase activity"/>
    <property type="evidence" value="ECO:0007669"/>
    <property type="project" value="UniProtKB-EC"/>
</dbReference>
<dbReference type="Gene3D" id="3.40.50.300">
    <property type="entry name" value="P-loop containing nucleotide triphosphate hydrolases"/>
    <property type="match status" value="1"/>
</dbReference>
<evidence type="ECO:0000256" key="2">
    <source>
        <dbReference type="ARBA" id="ARBA00017703"/>
    </source>
</evidence>
<proteinExistence type="inferred from homology"/>
<keyword evidence="12" id="KW-1185">Reference proteome</keyword>
<dbReference type="EC" id="2.7.7.7" evidence="1"/>
<dbReference type="PANTHER" id="PTHR34388:SF1">
    <property type="entry name" value="DNA POLYMERASE III SUBUNIT DELTA"/>
    <property type="match status" value="1"/>
</dbReference>
<evidence type="ECO:0000259" key="10">
    <source>
        <dbReference type="Pfam" id="PF14840"/>
    </source>
</evidence>
<dbReference type="EMBL" id="JAVDXO010000002">
    <property type="protein sequence ID" value="MDR7306291.1"/>
    <property type="molecule type" value="Genomic_DNA"/>
</dbReference>
<dbReference type="Gene3D" id="1.10.8.60">
    <property type="match status" value="1"/>
</dbReference>
<evidence type="ECO:0000313" key="11">
    <source>
        <dbReference type="EMBL" id="MDR7306291.1"/>
    </source>
</evidence>
<feature type="domain" description="DNA polymerase III subunit delta C-terminal" evidence="10">
    <location>
        <begin position="226"/>
        <end position="349"/>
    </location>
</feature>
<feature type="domain" description="DNA polymerase III delta N-terminal" evidence="9">
    <location>
        <begin position="20"/>
        <end position="140"/>
    </location>
</feature>
<dbReference type="Gene3D" id="1.20.272.10">
    <property type="match status" value="1"/>
</dbReference>
<evidence type="ECO:0000313" key="12">
    <source>
        <dbReference type="Proteomes" id="UP001268089"/>
    </source>
</evidence>
<evidence type="ECO:0000256" key="8">
    <source>
        <dbReference type="ARBA" id="ARBA00049244"/>
    </source>
</evidence>
<evidence type="ECO:0000256" key="4">
    <source>
        <dbReference type="ARBA" id="ARBA00022695"/>
    </source>
</evidence>
<evidence type="ECO:0000259" key="9">
    <source>
        <dbReference type="Pfam" id="PF06144"/>
    </source>
</evidence>
<dbReference type="InterPro" id="IPR008921">
    <property type="entry name" value="DNA_pol3_clamp-load_cplx_C"/>
</dbReference>
<sequence>MQLAANQLSNHLQRGLKSLYTLHGDEPLLQQEALDAIRAKARANGYTERTSHTVAGAHFDWSEVLAAGGSLSLFADKQIVEIRIPSGKPGKDGSVALQQLAEGAQGNDSTLTIVMLPRLDKMTKSTAWFAALDANGVTLEVSPVERGALPQWIAQRLGAQGQRVEAGEVGQRTLQFFADRVEGNLLAAHQEIQKLALLFPADANGGVLTLEQVESAVLNVARYDVFKLSEAVLAGQAVRVQRMLDGLQAEGEAEVLVHYTLAEDIRALKRVKDAMAQGRPLPMALRENRIWGVKERLFERVLPKLSESKLAELLQSAHLVDGIVKGLKQPDWPTTGWQALHRLALQLCGLCAGAATPGAPAFRR</sequence>
<dbReference type="RefSeq" id="WP_310341135.1">
    <property type="nucleotide sequence ID" value="NZ_JAVDXO010000002.1"/>
</dbReference>
<evidence type="ECO:0000256" key="3">
    <source>
        <dbReference type="ARBA" id="ARBA00022679"/>
    </source>
</evidence>
<gene>
    <name evidence="11" type="ORF">J2X15_001569</name>
</gene>
<reference evidence="11 12" key="1">
    <citation type="submission" date="2023-07" db="EMBL/GenBank/DDBJ databases">
        <title>Sorghum-associated microbial communities from plants grown in Nebraska, USA.</title>
        <authorList>
            <person name="Schachtman D."/>
        </authorList>
    </citation>
    <scope>NUCLEOTIDE SEQUENCE [LARGE SCALE GENOMIC DNA]</scope>
    <source>
        <strain evidence="11 12">BE308</strain>
    </source>
</reference>
<keyword evidence="4 11" id="KW-0548">Nucleotidyltransferase</keyword>
<keyword evidence="6" id="KW-0239">DNA-directed DNA polymerase</keyword>
<evidence type="ECO:0000256" key="7">
    <source>
        <dbReference type="ARBA" id="ARBA00034754"/>
    </source>
</evidence>
<dbReference type="PANTHER" id="PTHR34388">
    <property type="entry name" value="DNA POLYMERASE III SUBUNIT DELTA"/>
    <property type="match status" value="1"/>
</dbReference>
<dbReference type="InterPro" id="IPR027417">
    <property type="entry name" value="P-loop_NTPase"/>
</dbReference>
<evidence type="ECO:0000256" key="5">
    <source>
        <dbReference type="ARBA" id="ARBA00022705"/>
    </source>
</evidence>
<organism evidence="11 12">
    <name type="scientific">Rhodoferax saidenbachensis</name>
    <dbReference type="NCBI Taxonomy" id="1484693"/>
    <lineage>
        <taxon>Bacteria</taxon>
        <taxon>Pseudomonadati</taxon>
        <taxon>Pseudomonadota</taxon>
        <taxon>Betaproteobacteria</taxon>
        <taxon>Burkholderiales</taxon>
        <taxon>Comamonadaceae</taxon>
        <taxon>Rhodoferax</taxon>
    </lineage>
</organism>
<dbReference type="InterPro" id="IPR010372">
    <property type="entry name" value="DNA_pol3_delta_N"/>
</dbReference>
<protein>
    <recommendedName>
        <fullName evidence="2">DNA polymerase III subunit delta</fullName>
        <ecNumber evidence="1">2.7.7.7</ecNumber>
    </recommendedName>
</protein>
<keyword evidence="5" id="KW-0235">DNA replication</keyword>